<proteinExistence type="predicted"/>
<dbReference type="EMBL" id="JARVKF010000223">
    <property type="protein sequence ID" value="KAK9420825.1"/>
    <property type="molecule type" value="Genomic_DNA"/>
</dbReference>
<gene>
    <name evidence="2" type="ORF">SUNI508_00916</name>
</gene>
<sequence>MVGNSQQIEQLDAEAFERREKAEQMPHLFGVHHYETVVKAQADRIRNLRDEANNLSDALSASQNQLRGLQVNHRIISIKLEQAKQKITTLEAADNEHVKRIKNYDVRIAELEQNNDNVLQQLSSKADKLSRNLRSQNYELSQKLRSKNVELTQNLEYIEILRGNFQAQQEELEQAQAKISRQADLLSKAEARQMELETQRLQENINHEHRVNGLSRRVRAQKFVNQTLSKIRHQQVRELQNLRSERIYIMTEREQVTTERDQLATKLDERKKYLKKLRGRGFLLLIKGNKKGSRDSRLSKSPHVSA</sequence>
<dbReference type="Proteomes" id="UP001408356">
    <property type="component" value="Unassembled WGS sequence"/>
</dbReference>
<feature type="coiled-coil region" evidence="1">
    <location>
        <begin position="38"/>
        <end position="72"/>
    </location>
</feature>
<accession>A0ABR2V2W9</accession>
<evidence type="ECO:0000256" key="1">
    <source>
        <dbReference type="SAM" id="Coils"/>
    </source>
</evidence>
<keyword evidence="1" id="KW-0175">Coiled coil</keyword>
<organism evidence="2 3">
    <name type="scientific">Seiridium unicorne</name>
    <dbReference type="NCBI Taxonomy" id="138068"/>
    <lineage>
        <taxon>Eukaryota</taxon>
        <taxon>Fungi</taxon>
        <taxon>Dikarya</taxon>
        <taxon>Ascomycota</taxon>
        <taxon>Pezizomycotina</taxon>
        <taxon>Sordariomycetes</taxon>
        <taxon>Xylariomycetidae</taxon>
        <taxon>Amphisphaeriales</taxon>
        <taxon>Sporocadaceae</taxon>
        <taxon>Seiridium</taxon>
    </lineage>
</organism>
<evidence type="ECO:0000313" key="3">
    <source>
        <dbReference type="Proteomes" id="UP001408356"/>
    </source>
</evidence>
<name>A0ABR2V2W9_9PEZI</name>
<protein>
    <submittedName>
        <fullName evidence="2">Uncharacterized protein</fullName>
    </submittedName>
</protein>
<evidence type="ECO:0000313" key="2">
    <source>
        <dbReference type="EMBL" id="KAK9420825.1"/>
    </source>
</evidence>
<comment type="caution">
    <text evidence="2">The sequence shown here is derived from an EMBL/GenBank/DDBJ whole genome shotgun (WGS) entry which is preliminary data.</text>
</comment>
<keyword evidence="3" id="KW-1185">Reference proteome</keyword>
<reference evidence="2 3" key="1">
    <citation type="journal article" date="2024" name="J. Plant Pathol.">
        <title>Sequence and assembly of the genome of Seiridium unicorne, isolate CBS 538.82, causal agent of cypress canker disease.</title>
        <authorList>
            <person name="Scali E."/>
            <person name="Rocca G.D."/>
            <person name="Danti R."/>
            <person name="Garbelotto M."/>
            <person name="Barberini S."/>
            <person name="Baroncelli R."/>
            <person name="Emiliani G."/>
        </authorList>
    </citation>
    <scope>NUCLEOTIDE SEQUENCE [LARGE SCALE GENOMIC DNA]</scope>
    <source>
        <strain evidence="2 3">BM-138-508</strain>
    </source>
</reference>
<feature type="coiled-coil region" evidence="1">
    <location>
        <begin position="101"/>
        <end position="192"/>
    </location>
</feature>